<name>A0AAV3ULE1_9EURY</name>
<protein>
    <submittedName>
        <fullName evidence="1">Four-helix bundle copper-binding protein</fullName>
    </submittedName>
</protein>
<dbReference type="InterPro" id="IPR044543">
    <property type="entry name" value="YHJQ-like"/>
</dbReference>
<dbReference type="Gene3D" id="1.20.1270.360">
    <property type="match status" value="1"/>
</dbReference>
<dbReference type="InterPro" id="IPR005560">
    <property type="entry name" value="Csp_YhjQ"/>
</dbReference>
<dbReference type="PANTHER" id="PTHR37310">
    <property type="entry name" value="CYTOPLASMIC PROTEIN-RELATED"/>
    <property type="match status" value="1"/>
</dbReference>
<sequence>MALSEIDHLSDEQRNCIDNCFEAAQACEWCADECAGEGEGMARCIRLCRDVADLTTQHARFMARNSNYSEQLAEACAGACEECAEECSQHDHDHCQVCADVLEECAESCRAMMA</sequence>
<gene>
    <name evidence="1" type="ORF">GCM10025751_37550</name>
</gene>
<organism evidence="1 2">
    <name type="scientific">Haladaptatus pallidirubidus</name>
    <dbReference type="NCBI Taxonomy" id="1008152"/>
    <lineage>
        <taxon>Archaea</taxon>
        <taxon>Methanobacteriati</taxon>
        <taxon>Methanobacteriota</taxon>
        <taxon>Stenosarchaea group</taxon>
        <taxon>Halobacteria</taxon>
        <taxon>Halobacteriales</taxon>
        <taxon>Haladaptataceae</taxon>
        <taxon>Haladaptatus</taxon>
    </lineage>
</organism>
<reference evidence="1 2" key="1">
    <citation type="journal article" date="2019" name="Int. J. Syst. Evol. Microbiol.">
        <title>The Global Catalogue of Microorganisms (GCM) 10K type strain sequencing project: providing services to taxonomists for standard genome sequencing and annotation.</title>
        <authorList>
            <consortium name="The Broad Institute Genomics Platform"/>
            <consortium name="The Broad Institute Genome Sequencing Center for Infectious Disease"/>
            <person name="Wu L."/>
            <person name="Ma J."/>
        </authorList>
    </citation>
    <scope>NUCLEOTIDE SEQUENCE [LARGE SCALE GENOMIC DNA]</scope>
    <source>
        <strain evidence="1 2">JCM 17504</strain>
    </source>
</reference>
<accession>A0AAV3ULE1</accession>
<dbReference type="Pfam" id="PF03860">
    <property type="entry name" value="Csp"/>
    <property type="match status" value="1"/>
</dbReference>
<dbReference type="GeneID" id="68614380"/>
<dbReference type="PANTHER" id="PTHR37310:SF1">
    <property type="entry name" value="CYTOPLASMIC PROTEIN"/>
    <property type="match status" value="1"/>
</dbReference>
<dbReference type="EMBL" id="BAABKX010000015">
    <property type="protein sequence ID" value="GAA5056589.1"/>
    <property type="molecule type" value="Genomic_DNA"/>
</dbReference>
<dbReference type="AlphaFoldDB" id="A0AAV3ULE1"/>
<proteinExistence type="predicted"/>
<dbReference type="CDD" id="cd08026">
    <property type="entry name" value="DUF326"/>
    <property type="match status" value="1"/>
</dbReference>
<keyword evidence="2" id="KW-1185">Reference proteome</keyword>
<comment type="caution">
    <text evidence="1">The sequence shown here is derived from an EMBL/GenBank/DDBJ whole genome shotgun (WGS) entry which is preliminary data.</text>
</comment>
<dbReference type="Proteomes" id="UP001501729">
    <property type="component" value="Unassembled WGS sequence"/>
</dbReference>
<evidence type="ECO:0000313" key="2">
    <source>
        <dbReference type="Proteomes" id="UP001501729"/>
    </source>
</evidence>
<evidence type="ECO:0000313" key="1">
    <source>
        <dbReference type="EMBL" id="GAA5056589.1"/>
    </source>
</evidence>
<dbReference type="RefSeq" id="WP_227774118.1">
    <property type="nucleotide sequence ID" value="NZ_BAABKX010000015.1"/>
</dbReference>